<dbReference type="OrthoDB" id="2749813at2759"/>
<dbReference type="Proteomes" id="UP000703269">
    <property type="component" value="Unassembled WGS sequence"/>
</dbReference>
<accession>A0A9P3L863</accession>
<dbReference type="EMBL" id="BPQB01000002">
    <property type="protein sequence ID" value="GJE85194.1"/>
    <property type="molecule type" value="Genomic_DNA"/>
</dbReference>
<keyword evidence="3" id="KW-1185">Reference proteome</keyword>
<protein>
    <submittedName>
        <fullName evidence="2">Uncharacterized protein</fullName>
    </submittedName>
</protein>
<sequence>MSSLANSKTLAACAIGGSVATLGYMYVVGKQTKREEQPASIYKTEAQGAGLLSGQTDARLPSSEVRATVAGDRKP</sequence>
<evidence type="ECO:0000256" key="1">
    <source>
        <dbReference type="SAM" id="MobiDB-lite"/>
    </source>
</evidence>
<name>A0A9P3L863_9APHY</name>
<reference evidence="2 3" key="1">
    <citation type="submission" date="2021-08" db="EMBL/GenBank/DDBJ databases">
        <title>Draft Genome Sequence of Phanerochaete sordida strain YK-624.</title>
        <authorList>
            <person name="Mori T."/>
            <person name="Dohra H."/>
            <person name="Suzuki T."/>
            <person name="Kawagishi H."/>
            <person name="Hirai H."/>
        </authorList>
    </citation>
    <scope>NUCLEOTIDE SEQUENCE [LARGE SCALE GENOMIC DNA]</scope>
    <source>
        <strain evidence="2 3">YK-624</strain>
    </source>
</reference>
<proteinExistence type="predicted"/>
<evidence type="ECO:0000313" key="2">
    <source>
        <dbReference type="EMBL" id="GJE85194.1"/>
    </source>
</evidence>
<dbReference type="AlphaFoldDB" id="A0A9P3L863"/>
<gene>
    <name evidence="2" type="ORF">PsYK624_012720</name>
</gene>
<evidence type="ECO:0000313" key="3">
    <source>
        <dbReference type="Proteomes" id="UP000703269"/>
    </source>
</evidence>
<organism evidence="2 3">
    <name type="scientific">Phanerochaete sordida</name>
    <dbReference type="NCBI Taxonomy" id="48140"/>
    <lineage>
        <taxon>Eukaryota</taxon>
        <taxon>Fungi</taxon>
        <taxon>Dikarya</taxon>
        <taxon>Basidiomycota</taxon>
        <taxon>Agaricomycotina</taxon>
        <taxon>Agaricomycetes</taxon>
        <taxon>Polyporales</taxon>
        <taxon>Phanerochaetaceae</taxon>
        <taxon>Phanerochaete</taxon>
    </lineage>
</organism>
<feature type="region of interest" description="Disordered" evidence="1">
    <location>
        <begin position="52"/>
        <end position="75"/>
    </location>
</feature>
<comment type="caution">
    <text evidence="2">The sequence shown here is derived from an EMBL/GenBank/DDBJ whole genome shotgun (WGS) entry which is preliminary data.</text>
</comment>